<dbReference type="Proteomes" id="UP000294003">
    <property type="component" value="Unassembled WGS sequence"/>
</dbReference>
<gene>
    <name evidence="9" type="ORF">DL762_010211</name>
</gene>
<evidence type="ECO:0008006" key="11">
    <source>
        <dbReference type="Google" id="ProtNLM"/>
    </source>
</evidence>
<keyword evidence="3" id="KW-0949">S-adenosyl-L-methionine</keyword>
<dbReference type="InterPro" id="IPR003739">
    <property type="entry name" value="Lys_aminomutase/Glu_NH3_mut"/>
</dbReference>
<keyword evidence="6" id="KW-0408">Iron</keyword>
<evidence type="ECO:0000313" key="10">
    <source>
        <dbReference type="Proteomes" id="UP000294003"/>
    </source>
</evidence>
<dbReference type="EMBL" id="QJNS01000709">
    <property type="protein sequence ID" value="RYO75070.1"/>
    <property type="molecule type" value="Genomic_DNA"/>
</dbReference>
<sequence>MQSRDDFMRDVLEGMKESSMHVRVMPYVLSRINWKDPANDPIFRQFIPLGSIMIKDHPMLKLDSLHERVDSPVENVVHRYRDRALFLAVCICPAYCAFCTRSYGVGPDTELVSKAGGRFRLSNEKLDAAFAYFSTQEQLRDVVVSGGDAFYLEPHVLEMIGERLISLPNIKRFRFASRGVALSPHRFLDRDDKWTDALICVSDKARKAGKHMALHTHFNHPNEISWVTEKASRRLHEAAVTVRNQTVLLRGINDNVDTMSTLLHKLADMVIEPYYLYQCDMVPKVEHLRTPLQTILDMEKQLRGSISGFCMPHFVVDLPGGGGKQLASTSSYDRESGISTFTAPALTMPGKAGKVYKYYDPVKPGGLVSEQGKNEVSTGKVLEAEGQP</sequence>
<dbReference type="SFLD" id="SFLDG01070">
    <property type="entry name" value="PLP-dependent"/>
    <property type="match status" value="1"/>
</dbReference>
<dbReference type="PANTHER" id="PTHR30538">
    <property type="entry name" value="LYSINE 2,3-AMINOMUTASE-RELATED"/>
    <property type="match status" value="1"/>
</dbReference>
<reference evidence="9 10" key="1">
    <citation type="submission" date="2018-06" db="EMBL/GenBank/DDBJ databases">
        <title>Complete Genomes of Monosporascus.</title>
        <authorList>
            <person name="Robinson A.J."/>
            <person name="Natvig D.O."/>
        </authorList>
    </citation>
    <scope>NUCLEOTIDE SEQUENCE [LARGE SCALE GENOMIC DNA]</scope>
    <source>
        <strain evidence="9 10">CBS 609.92</strain>
    </source>
</reference>
<evidence type="ECO:0000256" key="8">
    <source>
        <dbReference type="SAM" id="MobiDB-lite"/>
    </source>
</evidence>
<evidence type="ECO:0000256" key="6">
    <source>
        <dbReference type="ARBA" id="ARBA00023004"/>
    </source>
</evidence>
<comment type="cofactor">
    <cofactor evidence="1">
        <name>pyridoxal 5'-phosphate</name>
        <dbReference type="ChEBI" id="CHEBI:597326"/>
    </cofactor>
</comment>
<dbReference type="PANTHER" id="PTHR30538:SF0">
    <property type="entry name" value="L-LYSINE 2,3-AMINOMUTASE AQ_1632-RELATED"/>
    <property type="match status" value="1"/>
</dbReference>
<evidence type="ECO:0000256" key="7">
    <source>
        <dbReference type="ARBA" id="ARBA00023014"/>
    </source>
</evidence>
<dbReference type="SFLD" id="SFLDS00029">
    <property type="entry name" value="Radical_SAM"/>
    <property type="match status" value="1"/>
</dbReference>
<keyword evidence="2" id="KW-0004">4Fe-4S</keyword>
<dbReference type="Gene3D" id="3.20.20.70">
    <property type="entry name" value="Aldolase class I"/>
    <property type="match status" value="1"/>
</dbReference>
<evidence type="ECO:0000256" key="5">
    <source>
        <dbReference type="ARBA" id="ARBA00022898"/>
    </source>
</evidence>
<evidence type="ECO:0000256" key="1">
    <source>
        <dbReference type="ARBA" id="ARBA00001933"/>
    </source>
</evidence>
<keyword evidence="7" id="KW-0411">Iron-sulfur</keyword>
<keyword evidence="10" id="KW-1185">Reference proteome</keyword>
<dbReference type="InterPro" id="IPR058240">
    <property type="entry name" value="rSAM_sf"/>
</dbReference>
<protein>
    <recommendedName>
        <fullName evidence="11">Radical SAM core domain-containing protein</fullName>
    </recommendedName>
</protein>
<proteinExistence type="predicted"/>
<dbReference type="NCBIfam" id="TIGR00238">
    <property type="entry name" value="KamA family radical SAM protein"/>
    <property type="match status" value="1"/>
</dbReference>
<organism evidence="9 10">
    <name type="scientific">Monosporascus cannonballus</name>
    <dbReference type="NCBI Taxonomy" id="155416"/>
    <lineage>
        <taxon>Eukaryota</taxon>
        <taxon>Fungi</taxon>
        <taxon>Dikarya</taxon>
        <taxon>Ascomycota</taxon>
        <taxon>Pezizomycotina</taxon>
        <taxon>Sordariomycetes</taxon>
        <taxon>Xylariomycetidae</taxon>
        <taxon>Xylariales</taxon>
        <taxon>Xylariales incertae sedis</taxon>
        <taxon>Monosporascus</taxon>
    </lineage>
</organism>
<evidence type="ECO:0000256" key="3">
    <source>
        <dbReference type="ARBA" id="ARBA00022691"/>
    </source>
</evidence>
<name>A0ABY0GRR5_9PEZI</name>
<evidence type="ECO:0000256" key="2">
    <source>
        <dbReference type="ARBA" id="ARBA00022485"/>
    </source>
</evidence>
<feature type="region of interest" description="Disordered" evidence="8">
    <location>
        <begin position="365"/>
        <end position="388"/>
    </location>
</feature>
<evidence type="ECO:0000313" key="9">
    <source>
        <dbReference type="EMBL" id="RYO75070.1"/>
    </source>
</evidence>
<accession>A0ABY0GRR5</accession>
<dbReference type="InterPro" id="IPR013785">
    <property type="entry name" value="Aldolase_TIM"/>
</dbReference>
<keyword evidence="4" id="KW-0479">Metal-binding</keyword>
<dbReference type="SUPFAM" id="SSF102114">
    <property type="entry name" value="Radical SAM enzymes"/>
    <property type="match status" value="1"/>
</dbReference>
<keyword evidence="5" id="KW-0663">Pyridoxal phosphate</keyword>
<comment type="caution">
    <text evidence="9">The sequence shown here is derived from an EMBL/GenBank/DDBJ whole genome shotgun (WGS) entry which is preliminary data.</text>
</comment>
<evidence type="ECO:0000256" key="4">
    <source>
        <dbReference type="ARBA" id="ARBA00022723"/>
    </source>
</evidence>
<dbReference type="InterPro" id="IPR007197">
    <property type="entry name" value="rSAM"/>
</dbReference>